<dbReference type="GO" id="GO:0006096">
    <property type="term" value="P:glycolytic process"/>
    <property type="evidence" value="ECO:0007669"/>
    <property type="project" value="UniProtKB-KW"/>
</dbReference>
<dbReference type="Proteomes" id="UP000176420">
    <property type="component" value="Unassembled WGS sequence"/>
</dbReference>
<keyword evidence="3" id="KW-0413">Isomerase</keyword>
<keyword evidence="2" id="KW-0324">Glycolysis</keyword>
<dbReference type="PROSITE" id="PS51463">
    <property type="entry name" value="P_GLUCOSE_ISOMERASE_3"/>
    <property type="match status" value="1"/>
</dbReference>
<comment type="caution">
    <text evidence="4">The sequence shown here is derived from an EMBL/GenBank/DDBJ whole genome shotgun (WGS) entry which is preliminary data.</text>
</comment>
<reference evidence="4 5" key="1">
    <citation type="journal article" date="2016" name="Nat. Commun.">
        <title>Thousands of microbial genomes shed light on interconnected biogeochemical processes in an aquifer system.</title>
        <authorList>
            <person name="Anantharaman K."/>
            <person name="Brown C.T."/>
            <person name="Hug L.A."/>
            <person name="Sharon I."/>
            <person name="Castelle C.J."/>
            <person name="Probst A.J."/>
            <person name="Thomas B.C."/>
            <person name="Singh A."/>
            <person name="Wilkins M.J."/>
            <person name="Karaoz U."/>
            <person name="Brodie E.L."/>
            <person name="Williams K.H."/>
            <person name="Hubbard S.S."/>
            <person name="Banfield J.F."/>
        </authorList>
    </citation>
    <scope>NUCLEOTIDE SEQUENCE [LARGE SCALE GENOMIC DNA]</scope>
</reference>
<dbReference type="InterPro" id="IPR035482">
    <property type="entry name" value="SIS_PGI_2"/>
</dbReference>
<name>A0A1G2B9W8_9BACT</name>
<dbReference type="CDD" id="cd05016">
    <property type="entry name" value="SIS_PGI_2"/>
    <property type="match status" value="1"/>
</dbReference>
<evidence type="ECO:0000313" key="5">
    <source>
        <dbReference type="Proteomes" id="UP000176420"/>
    </source>
</evidence>
<dbReference type="SUPFAM" id="SSF53697">
    <property type="entry name" value="SIS domain"/>
    <property type="match status" value="1"/>
</dbReference>
<sequence length="413" mass="46396">MICTYYNFFMLNYLKLETKNSRLVIPQSLLRDLQSKITKLPAPAFLTHQVNLLILKKSLQPYQKYQNVIIIANGGSRTTALGFYQALKNPASKKNFEFLSTMDPAVIFALKKKYSPQNTLVMPISKSGANVDVLEPLLQFLNYPVLPVTSQHQGVLCEIAQKYHWPIINHPEVGGRFSGRTECGFAPAILMNLPVAKINQAAVDAYQTLSYQAPLKKNPAFLAAAISWLLEKKGYTEIFMPVYSASLAGFLPLLTQLIHESTGKNKKGQTFYGAEAPESQHHTNQRFFGGKRNVFGWFITVTDTKHNLITKVPAKIKKLALRHSTLVALHNIPLQTALQFDYQGVAENANKLHIPNMTLTVSQVCPESVGELLSFFHYYAVYSALLRQQNPFDQPEVEAAKAVSFKKRQVYSI</sequence>
<dbReference type="PANTHER" id="PTHR11469">
    <property type="entry name" value="GLUCOSE-6-PHOSPHATE ISOMERASE"/>
    <property type="match status" value="1"/>
</dbReference>
<organism evidence="4 5">
    <name type="scientific">Candidatus Kerfeldbacteria bacterium RIFOXYB2_FULL_38_14</name>
    <dbReference type="NCBI Taxonomy" id="1798547"/>
    <lineage>
        <taxon>Bacteria</taxon>
        <taxon>Candidatus Kerfeldiibacteriota</taxon>
    </lineage>
</organism>
<proteinExistence type="predicted"/>
<dbReference type="AlphaFoldDB" id="A0A1G2B9W8"/>
<dbReference type="GO" id="GO:0097367">
    <property type="term" value="F:carbohydrate derivative binding"/>
    <property type="evidence" value="ECO:0007669"/>
    <property type="project" value="InterPro"/>
</dbReference>
<dbReference type="EMBL" id="MHKI01000026">
    <property type="protein sequence ID" value="OGY85984.1"/>
    <property type="molecule type" value="Genomic_DNA"/>
</dbReference>
<dbReference type="GO" id="GO:0051156">
    <property type="term" value="P:glucose 6-phosphate metabolic process"/>
    <property type="evidence" value="ECO:0007669"/>
    <property type="project" value="TreeGrafter"/>
</dbReference>
<evidence type="ECO:0000313" key="4">
    <source>
        <dbReference type="EMBL" id="OGY85984.1"/>
    </source>
</evidence>
<dbReference type="InterPro" id="IPR001672">
    <property type="entry name" value="G6P_Isomerase"/>
</dbReference>
<gene>
    <name evidence="4" type="ORF">A2319_00245</name>
</gene>
<dbReference type="InterPro" id="IPR046348">
    <property type="entry name" value="SIS_dom_sf"/>
</dbReference>
<accession>A0A1G2B9W8</accession>
<dbReference type="PANTHER" id="PTHR11469:SF1">
    <property type="entry name" value="GLUCOSE-6-PHOSPHATE ISOMERASE"/>
    <property type="match status" value="1"/>
</dbReference>
<evidence type="ECO:0000256" key="2">
    <source>
        <dbReference type="ARBA" id="ARBA00023152"/>
    </source>
</evidence>
<dbReference type="Gene3D" id="3.40.50.10490">
    <property type="entry name" value="Glucose-6-phosphate isomerase like protein, domain 1"/>
    <property type="match status" value="2"/>
</dbReference>
<keyword evidence="1" id="KW-0312">Gluconeogenesis</keyword>
<dbReference type="GO" id="GO:0004347">
    <property type="term" value="F:glucose-6-phosphate isomerase activity"/>
    <property type="evidence" value="ECO:0007669"/>
    <property type="project" value="InterPro"/>
</dbReference>
<dbReference type="GO" id="GO:0048029">
    <property type="term" value="F:monosaccharide binding"/>
    <property type="evidence" value="ECO:0007669"/>
    <property type="project" value="TreeGrafter"/>
</dbReference>
<evidence type="ECO:0000256" key="3">
    <source>
        <dbReference type="ARBA" id="ARBA00023235"/>
    </source>
</evidence>
<dbReference type="GO" id="GO:0006094">
    <property type="term" value="P:gluconeogenesis"/>
    <property type="evidence" value="ECO:0007669"/>
    <property type="project" value="UniProtKB-KW"/>
</dbReference>
<dbReference type="PRINTS" id="PR00662">
    <property type="entry name" value="G6PISOMERASE"/>
</dbReference>
<evidence type="ECO:0000256" key="1">
    <source>
        <dbReference type="ARBA" id="ARBA00022432"/>
    </source>
</evidence>
<protein>
    <submittedName>
        <fullName evidence="4">Uncharacterized protein</fullName>
    </submittedName>
</protein>
<dbReference type="GO" id="GO:0005829">
    <property type="term" value="C:cytosol"/>
    <property type="evidence" value="ECO:0007669"/>
    <property type="project" value="TreeGrafter"/>
</dbReference>